<keyword evidence="4" id="KW-1185">Reference proteome</keyword>
<proteinExistence type="predicted"/>
<organism evidence="3 4">
    <name type="scientific">Porites evermanni</name>
    <dbReference type="NCBI Taxonomy" id="104178"/>
    <lineage>
        <taxon>Eukaryota</taxon>
        <taxon>Metazoa</taxon>
        <taxon>Cnidaria</taxon>
        <taxon>Anthozoa</taxon>
        <taxon>Hexacorallia</taxon>
        <taxon>Scleractinia</taxon>
        <taxon>Fungiina</taxon>
        <taxon>Poritidae</taxon>
        <taxon>Porites</taxon>
    </lineage>
</organism>
<evidence type="ECO:0000259" key="2">
    <source>
        <dbReference type="PROSITE" id="PS50175"/>
    </source>
</evidence>
<reference evidence="3 4" key="1">
    <citation type="submission" date="2022-05" db="EMBL/GenBank/DDBJ databases">
        <authorList>
            <consortium name="Genoscope - CEA"/>
            <person name="William W."/>
        </authorList>
    </citation>
    <scope>NUCLEOTIDE SEQUENCE [LARGE SCALE GENOMIC DNA]</scope>
</reference>
<dbReference type="InterPro" id="IPR021109">
    <property type="entry name" value="Peptidase_aspartic_dom_sf"/>
</dbReference>
<dbReference type="Proteomes" id="UP001159427">
    <property type="component" value="Unassembled WGS sequence"/>
</dbReference>
<evidence type="ECO:0000313" key="3">
    <source>
        <dbReference type="EMBL" id="CAH3021462.1"/>
    </source>
</evidence>
<gene>
    <name evidence="3" type="ORF">PEVE_00011510</name>
</gene>
<dbReference type="EMBL" id="CALNXI010000183">
    <property type="protein sequence ID" value="CAH3021462.1"/>
    <property type="molecule type" value="Genomic_DNA"/>
</dbReference>
<dbReference type="PROSITE" id="PS50175">
    <property type="entry name" value="ASP_PROT_RETROV"/>
    <property type="match status" value="1"/>
</dbReference>
<evidence type="ECO:0000256" key="1">
    <source>
        <dbReference type="ARBA" id="ARBA00022801"/>
    </source>
</evidence>
<evidence type="ECO:0000313" key="4">
    <source>
        <dbReference type="Proteomes" id="UP001159427"/>
    </source>
</evidence>
<protein>
    <recommendedName>
        <fullName evidence="2">Peptidase A2 domain-containing protein</fullName>
    </recommendedName>
</protein>
<dbReference type="Gene3D" id="2.40.70.10">
    <property type="entry name" value="Acid Proteases"/>
    <property type="match status" value="1"/>
</dbReference>
<name>A0ABN8LXR4_9CNID</name>
<feature type="domain" description="Peptidase A2" evidence="2">
    <location>
        <begin position="145"/>
        <end position="185"/>
    </location>
</feature>
<accession>A0ABN8LXR4</accession>
<dbReference type="SUPFAM" id="SSF50630">
    <property type="entry name" value="Acid proteases"/>
    <property type="match status" value="1"/>
</dbReference>
<feature type="non-terminal residue" evidence="3">
    <location>
        <position position="185"/>
    </location>
</feature>
<sequence>MPVTRRHVLEEPLTKARTLNEDSGYDPPFKEETLWDTLVFGLRSDKVRKDAISKGNSLTFQQRVCMKKRLKQVNVIAQSPDYRGQHIYLLVNDEEETDYCGDSNEESEPITVVLDTITSENTVDVVSSNPERIITTVKINDTRSIPMKVDTGADTCVLTTDYLQKLGLCLDIKPSNVVLKSYGGN</sequence>
<dbReference type="InterPro" id="IPR001995">
    <property type="entry name" value="Peptidase_A2_cat"/>
</dbReference>
<comment type="caution">
    <text evidence="3">The sequence shown here is derived from an EMBL/GenBank/DDBJ whole genome shotgun (WGS) entry which is preliminary data.</text>
</comment>
<keyword evidence="1" id="KW-0378">Hydrolase</keyword>